<dbReference type="PANTHER" id="PTHR31860">
    <property type="entry name" value="HEAT-INDUCIBLE TRANSCRIPTION REPRESSOR (DUF639)-RELATED"/>
    <property type="match status" value="1"/>
</dbReference>
<dbReference type="Pfam" id="PF04842">
    <property type="entry name" value="DUF639"/>
    <property type="match status" value="1"/>
</dbReference>
<keyword evidence="3" id="KW-1185">Reference proteome</keyword>
<reference evidence="2" key="2">
    <citation type="submission" date="2021-12" db="EMBL/GenBank/DDBJ databases">
        <title>Resequencing data analysis of finger millet.</title>
        <authorList>
            <person name="Hatakeyama M."/>
            <person name="Aluri S."/>
            <person name="Balachadran M.T."/>
            <person name="Sivarajan S.R."/>
            <person name="Poveda L."/>
            <person name="Shimizu-Inatsugi R."/>
            <person name="Schlapbach R."/>
            <person name="Sreeman S.M."/>
            <person name="Shimizu K.K."/>
        </authorList>
    </citation>
    <scope>NUCLEOTIDE SEQUENCE</scope>
</reference>
<evidence type="ECO:0000313" key="2">
    <source>
        <dbReference type="EMBL" id="GJN26029.1"/>
    </source>
</evidence>
<feature type="transmembrane region" description="Helical" evidence="1">
    <location>
        <begin position="81"/>
        <end position="106"/>
    </location>
</feature>
<keyword evidence="1" id="KW-0472">Membrane</keyword>
<dbReference type="AlphaFoldDB" id="A0AAV5EU53"/>
<evidence type="ECO:0000256" key="1">
    <source>
        <dbReference type="SAM" id="Phobius"/>
    </source>
</evidence>
<organism evidence="2 3">
    <name type="scientific">Eleusine coracana subsp. coracana</name>
    <dbReference type="NCBI Taxonomy" id="191504"/>
    <lineage>
        <taxon>Eukaryota</taxon>
        <taxon>Viridiplantae</taxon>
        <taxon>Streptophyta</taxon>
        <taxon>Embryophyta</taxon>
        <taxon>Tracheophyta</taxon>
        <taxon>Spermatophyta</taxon>
        <taxon>Magnoliopsida</taxon>
        <taxon>Liliopsida</taxon>
        <taxon>Poales</taxon>
        <taxon>Poaceae</taxon>
        <taxon>PACMAD clade</taxon>
        <taxon>Chloridoideae</taxon>
        <taxon>Cynodonteae</taxon>
        <taxon>Eleusininae</taxon>
        <taxon>Eleusine</taxon>
    </lineage>
</organism>
<protein>
    <submittedName>
        <fullName evidence="2">Uncharacterized protein</fullName>
    </submittedName>
</protein>
<proteinExistence type="predicted"/>
<accession>A0AAV5EU53</accession>
<gene>
    <name evidence="2" type="primary">gb13926</name>
    <name evidence="2" type="ORF">PR202_gb13926</name>
</gene>
<name>A0AAV5EU53_ELECO</name>
<reference evidence="2" key="1">
    <citation type="journal article" date="2018" name="DNA Res.">
        <title>Multiple hybrid de novo genome assembly of finger millet, an orphan allotetraploid crop.</title>
        <authorList>
            <person name="Hatakeyama M."/>
            <person name="Aluri S."/>
            <person name="Balachadran M.T."/>
            <person name="Sivarajan S.R."/>
            <person name="Patrignani A."/>
            <person name="Gruter S."/>
            <person name="Poveda L."/>
            <person name="Shimizu-Inatsugi R."/>
            <person name="Baeten J."/>
            <person name="Francoijs K.J."/>
            <person name="Nataraja K.N."/>
            <person name="Reddy Y.A.N."/>
            <person name="Phadnis S."/>
            <person name="Ravikumar R.L."/>
            <person name="Schlapbach R."/>
            <person name="Sreeman S.M."/>
            <person name="Shimizu K.K."/>
        </authorList>
    </citation>
    <scope>NUCLEOTIDE SEQUENCE</scope>
</reference>
<dbReference type="InterPro" id="IPR006927">
    <property type="entry name" value="DUF639"/>
</dbReference>
<comment type="caution">
    <text evidence="2">The sequence shown here is derived from an EMBL/GenBank/DDBJ whole genome shotgun (WGS) entry which is preliminary data.</text>
</comment>
<sequence>MFPGFLVACTLFMQWHKYYGNGQLIEAFEVTTPPRRRTVEQLLALQEAISQLEAQVQAANIFLLKLRSLLLAAFPQSTNKVAAVLVVAAAAFTLVPFRSIVLVILLEAYTRQMPLRKESSEKLVRRLREWWLRIPAAPVQLQRPQENRWRSRLISR</sequence>
<keyword evidence="1" id="KW-0812">Transmembrane</keyword>
<evidence type="ECO:0000313" key="3">
    <source>
        <dbReference type="Proteomes" id="UP001054889"/>
    </source>
</evidence>
<dbReference type="EMBL" id="BQKI01000079">
    <property type="protein sequence ID" value="GJN26029.1"/>
    <property type="molecule type" value="Genomic_DNA"/>
</dbReference>
<keyword evidence="1" id="KW-1133">Transmembrane helix</keyword>
<dbReference type="PANTHER" id="PTHR31860:SF19">
    <property type="entry name" value="OS04G0677400 PROTEIN"/>
    <property type="match status" value="1"/>
</dbReference>
<dbReference type="Proteomes" id="UP001054889">
    <property type="component" value="Unassembled WGS sequence"/>
</dbReference>